<sequence>MKEKENSGFQKFLNGVERVGNKLPHPFTMFMMLTVMIVVIAQLLNGFTVPIPGGKEDAVVNGILNKAGFQWFVNNILANFIAFPPFKTVLVTMLGVAVADKTGLFEALSKKFLLRIPPYLLTASVIFVGVMSNLASDAGIVFMPALGAALFAVVGRSPIVGIAAGYASAASGYFANLMITSHDANLSGISLSVMDIVPITASAPMNVTVNWYMAIASTLVLVPIGTFVTDRIIEPKFGRLEGLNIVVNDSDRDVSPAEVKGLKAAGLALLVYLAAIAAMAIPENGWLRDMETGKSMLTQMDPIIPIIALAFFIVGTGYGFASGKLKSEKDVIRCMTEGMKSMGGFLVIAFAASQLIGIFKKTNLATVLAIVGSEGLEASGINGVPLIVIFILFLAFINLFLYSGSSKWALLAPVFIPMFGLLGFSPAFTMALYRIADSCTNIISPLFPYLPIVLGLTIQYKKDAGMGTIMSMMVPYSIAFTVSWIILAVVWYLLKIPVGPGAGVLL</sequence>
<keyword evidence="1" id="KW-1133">Transmembrane helix</keyword>
<feature type="transmembrane region" description="Helical" evidence="1">
    <location>
        <begin position="262"/>
        <end position="282"/>
    </location>
</feature>
<evidence type="ECO:0000313" key="2">
    <source>
        <dbReference type="EMBL" id="SET96653.1"/>
    </source>
</evidence>
<dbReference type="PANTHER" id="PTHR30282">
    <property type="entry name" value="P-AMINOBENZOYL GLUTAMATE TRANSPORTER"/>
    <property type="match status" value="1"/>
</dbReference>
<feature type="transmembrane region" description="Helical" evidence="1">
    <location>
        <begin position="120"/>
        <end position="153"/>
    </location>
</feature>
<dbReference type="AlphaFoldDB" id="A0A1I0IJX3"/>
<organism evidence="2 3">
    <name type="scientific">Enterocloster lavalensis</name>
    <dbReference type="NCBI Taxonomy" id="460384"/>
    <lineage>
        <taxon>Bacteria</taxon>
        <taxon>Bacillati</taxon>
        <taxon>Bacillota</taxon>
        <taxon>Clostridia</taxon>
        <taxon>Lachnospirales</taxon>
        <taxon>Lachnospiraceae</taxon>
        <taxon>Enterocloster</taxon>
    </lineage>
</organism>
<dbReference type="GeneID" id="93279486"/>
<keyword evidence="1" id="KW-0812">Transmembrane</keyword>
<accession>A0A1I0IJX3</accession>
<feature type="transmembrane region" description="Helical" evidence="1">
    <location>
        <begin position="302"/>
        <end position="321"/>
    </location>
</feature>
<dbReference type="GO" id="GO:0015558">
    <property type="term" value="F:secondary active p-aminobenzoyl-glutamate transmembrane transporter activity"/>
    <property type="evidence" value="ECO:0007669"/>
    <property type="project" value="InterPro"/>
</dbReference>
<feature type="transmembrane region" description="Helical" evidence="1">
    <location>
        <begin position="442"/>
        <end position="460"/>
    </location>
</feature>
<dbReference type="EMBL" id="FOIM01000021">
    <property type="protein sequence ID" value="SET96653.1"/>
    <property type="molecule type" value="Genomic_DNA"/>
</dbReference>
<feature type="transmembrane region" description="Helical" evidence="1">
    <location>
        <begin position="211"/>
        <end position="229"/>
    </location>
</feature>
<dbReference type="PANTHER" id="PTHR30282:SF0">
    <property type="entry name" value="P-AMINOBENZOYL-GLUTAMATE TRANSPORT PROTEIN"/>
    <property type="match status" value="1"/>
</dbReference>
<feature type="transmembrane region" description="Helical" evidence="1">
    <location>
        <begin position="159"/>
        <end position="179"/>
    </location>
</feature>
<dbReference type="InterPro" id="IPR004697">
    <property type="entry name" value="AbgT"/>
</dbReference>
<feature type="transmembrane region" description="Helical" evidence="1">
    <location>
        <begin position="379"/>
        <end position="401"/>
    </location>
</feature>
<evidence type="ECO:0000256" key="1">
    <source>
        <dbReference type="SAM" id="Phobius"/>
    </source>
</evidence>
<dbReference type="RefSeq" id="WP_092367211.1">
    <property type="nucleotide sequence ID" value="NZ_CAKXUV010000050.1"/>
</dbReference>
<protein>
    <submittedName>
        <fullName evidence="2">Aminobenzoyl-glutamate transport protein</fullName>
    </submittedName>
</protein>
<feature type="transmembrane region" description="Helical" evidence="1">
    <location>
        <begin position="27"/>
        <end position="44"/>
    </location>
</feature>
<feature type="transmembrane region" description="Helical" evidence="1">
    <location>
        <begin position="472"/>
        <end position="494"/>
    </location>
</feature>
<reference evidence="3" key="1">
    <citation type="submission" date="2016-10" db="EMBL/GenBank/DDBJ databases">
        <authorList>
            <person name="Varghese N."/>
            <person name="Submissions S."/>
        </authorList>
    </citation>
    <scope>NUCLEOTIDE SEQUENCE [LARGE SCALE GENOMIC DNA]</scope>
    <source>
        <strain evidence="3">NLAE-zl-G277</strain>
    </source>
</reference>
<keyword evidence="1" id="KW-0472">Membrane</keyword>
<name>A0A1I0IJX3_9FIRM</name>
<dbReference type="STRING" id="460384.SAMN05216313_121109"/>
<keyword evidence="3" id="KW-1185">Reference proteome</keyword>
<gene>
    <name evidence="2" type="ORF">SAMN05216313_121109</name>
</gene>
<proteinExistence type="predicted"/>
<feature type="transmembrane region" description="Helical" evidence="1">
    <location>
        <begin position="342"/>
        <end position="359"/>
    </location>
</feature>
<dbReference type="GO" id="GO:1902604">
    <property type="term" value="P:p-aminobenzoyl-glutamate transmembrane transport"/>
    <property type="evidence" value="ECO:0007669"/>
    <property type="project" value="InterPro"/>
</dbReference>
<feature type="transmembrane region" description="Helical" evidence="1">
    <location>
        <begin position="76"/>
        <end position="99"/>
    </location>
</feature>
<dbReference type="Pfam" id="PF03806">
    <property type="entry name" value="ABG_transport"/>
    <property type="match status" value="1"/>
</dbReference>
<dbReference type="Proteomes" id="UP000198508">
    <property type="component" value="Unassembled WGS sequence"/>
</dbReference>
<feature type="transmembrane region" description="Helical" evidence="1">
    <location>
        <begin position="408"/>
        <end position="436"/>
    </location>
</feature>
<evidence type="ECO:0000313" key="3">
    <source>
        <dbReference type="Proteomes" id="UP000198508"/>
    </source>
</evidence>